<feature type="compositionally biased region" description="Low complexity" evidence="1">
    <location>
        <begin position="632"/>
        <end position="646"/>
    </location>
</feature>
<feature type="compositionally biased region" description="Basic residues" evidence="1">
    <location>
        <begin position="667"/>
        <end position="687"/>
    </location>
</feature>
<evidence type="ECO:0000256" key="1">
    <source>
        <dbReference type="SAM" id="MobiDB-lite"/>
    </source>
</evidence>
<feature type="compositionally biased region" description="Basic and acidic residues" evidence="1">
    <location>
        <begin position="612"/>
        <end position="623"/>
    </location>
</feature>
<feature type="compositionally biased region" description="Basic and acidic residues" evidence="1">
    <location>
        <begin position="568"/>
        <end position="583"/>
    </location>
</feature>
<feature type="region of interest" description="Disordered" evidence="1">
    <location>
        <begin position="558"/>
        <end position="687"/>
    </location>
</feature>
<dbReference type="RefSeq" id="XP_040653512.1">
    <property type="nucleotide sequence ID" value="XM_040803408.1"/>
</dbReference>
<keyword evidence="2" id="KW-1133">Transmembrane helix</keyword>
<feature type="compositionally biased region" description="Polar residues" evidence="1">
    <location>
        <begin position="584"/>
        <end position="601"/>
    </location>
</feature>
<reference evidence="3 4" key="1">
    <citation type="journal article" date="2016" name="Sci. Rep.">
        <title>Insights into Adaptations to a Near-Obligate Nematode Endoparasitic Lifestyle from the Finished Genome of Drechmeria coniospora.</title>
        <authorList>
            <person name="Zhang L."/>
            <person name="Zhou Z."/>
            <person name="Guo Q."/>
            <person name="Fokkens L."/>
            <person name="Miskei M."/>
            <person name="Pocsi I."/>
            <person name="Zhang W."/>
            <person name="Chen M."/>
            <person name="Wang L."/>
            <person name="Sun Y."/>
            <person name="Donzelli B.G."/>
            <person name="Gibson D.M."/>
            <person name="Nelson D.R."/>
            <person name="Luo J.G."/>
            <person name="Rep M."/>
            <person name="Liu H."/>
            <person name="Yang S."/>
            <person name="Wang J."/>
            <person name="Krasnoff S.B."/>
            <person name="Xu Y."/>
            <person name="Molnar I."/>
            <person name="Lin M."/>
        </authorList>
    </citation>
    <scope>NUCLEOTIDE SEQUENCE [LARGE SCALE GENOMIC DNA]</scope>
    <source>
        <strain evidence="3 4">ARSEF 6962</strain>
    </source>
</reference>
<gene>
    <name evidence="3" type="ORF">DCS_06117</name>
</gene>
<sequence length="687" mass="74391">MNSIVSFGGKAVFIVTMAMLHCLVVGTIITISFQLACIIRELLALVRVWTDWMATLFSSIPALLPEPLLHCFEILVVSPLRGCRLIMVAWSARVIGVDTAADVSVRGWTNEVCNAVCMFVFSELASLTFTLIDHLDHALSEDEGMDRADRKRTTAEASFRSPASKALGLEDSTERRSEVGELEFEVVDEGEDQQTLRLQLGGEDTHLYPGGRFDKETSYEEHLLDHVLRTRRATFSISPTQPAWENSMMEWESTGVSLTLSVPPVDEGWELMDLDDACQLHSSHQRLQETPGAAEIVKIECSAACESDALLDQYLNLHNPSLTADEARAAGPAPRSEDLYGVKNESMPDVGTLPPSAFLTVDDVHHVFNEIVNAFSILTLSSENDASASVAAARVALANTPTSVPDDRLAVTKAVPDPIDEFFAAGVERRTLDDFLVVLDDNLPVWTPPKGDSEGRADRQDVSPSVLGGSALPVQEQETQAKEVSIVETKATPEVAPESLSLEEPIDWAALLEEDFETVWTAAEAEAAPAPLVPYNYVPSISFASIPTTEPLRIKLQDPSGVQLKGKGGSEDAKEAAKTKEDTPGSNPTPRRIDSQPSAESPAQVVFVAGDDDARPKSPKELVSKLLAGPNATSTDTAASSSSLSSQQGLAPDTTGAASNPSESALKLKKQVERRRRKPPSLFIKRR</sequence>
<dbReference type="Proteomes" id="UP000076580">
    <property type="component" value="Chromosome 03"/>
</dbReference>
<dbReference type="GeneID" id="63718760"/>
<evidence type="ECO:0000256" key="2">
    <source>
        <dbReference type="SAM" id="Phobius"/>
    </source>
</evidence>
<evidence type="ECO:0000313" key="4">
    <source>
        <dbReference type="Proteomes" id="UP000076580"/>
    </source>
</evidence>
<dbReference type="InParanoid" id="A0A151GAP2"/>
<keyword evidence="2" id="KW-0472">Membrane</keyword>
<accession>A0A151GAP2</accession>
<keyword evidence="4" id="KW-1185">Reference proteome</keyword>
<feature type="transmembrane region" description="Helical" evidence="2">
    <location>
        <begin position="12"/>
        <end position="33"/>
    </location>
</feature>
<evidence type="ECO:0000313" key="3">
    <source>
        <dbReference type="EMBL" id="KYK54160.1"/>
    </source>
</evidence>
<dbReference type="AlphaFoldDB" id="A0A151GAP2"/>
<protein>
    <submittedName>
        <fullName evidence="3">Uncharacterized protein</fullName>
    </submittedName>
</protein>
<keyword evidence="2" id="KW-0812">Transmembrane</keyword>
<name>A0A151GAP2_DRECN</name>
<feature type="region of interest" description="Disordered" evidence="1">
    <location>
        <begin position="447"/>
        <end position="469"/>
    </location>
</feature>
<organism evidence="3 4">
    <name type="scientific">Drechmeria coniospora</name>
    <name type="common">Nematophagous fungus</name>
    <name type="synonym">Meria coniospora</name>
    <dbReference type="NCBI Taxonomy" id="98403"/>
    <lineage>
        <taxon>Eukaryota</taxon>
        <taxon>Fungi</taxon>
        <taxon>Dikarya</taxon>
        <taxon>Ascomycota</taxon>
        <taxon>Pezizomycotina</taxon>
        <taxon>Sordariomycetes</taxon>
        <taxon>Hypocreomycetidae</taxon>
        <taxon>Hypocreales</taxon>
        <taxon>Ophiocordycipitaceae</taxon>
        <taxon>Drechmeria</taxon>
    </lineage>
</organism>
<feature type="compositionally biased region" description="Basic and acidic residues" evidence="1">
    <location>
        <begin position="451"/>
        <end position="461"/>
    </location>
</feature>
<feature type="compositionally biased region" description="Basic and acidic residues" evidence="1">
    <location>
        <begin position="143"/>
        <end position="154"/>
    </location>
</feature>
<dbReference type="EMBL" id="LAYC01000003">
    <property type="protein sequence ID" value="KYK54160.1"/>
    <property type="molecule type" value="Genomic_DNA"/>
</dbReference>
<proteinExistence type="predicted"/>
<comment type="caution">
    <text evidence="3">The sequence shown here is derived from an EMBL/GenBank/DDBJ whole genome shotgun (WGS) entry which is preliminary data.</text>
</comment>
<feature type="region of interest" description="Disordered" evidence="1">
    <location>
        <begin position="143"/>
        <end position="172"/>
    </location>
</feature>